<accession>A0A137RFC1</accession>
<gene>
    <name evidence="1" type="ORF">LS48_12315</name>
</gene>
<evidence type="ECO:0000313" key="1">
    <source>
        <dbReference type="EMBL" id="KXN98196.1"/>
    </source>
</evidence>
<dbReference type="AlphaFoldDB" id="A0A137RFC1"/>
<dbReference type="RefSeq" id="WP_062622809.1">
    <property type="nucleotide sequence ID" value="NZ_JRWG01000009.1"/>
</dbReference>
<evidence type="ECO:0000313" key="2">
    <source>
        <dbReference type="Proteomes" id="UP000070138"/>
    </source>
</evidence>
<comment type="caution">
    <text evidence="1">The sequence shown here is derived from an EMBL/GenBank/DDBJ whole genome shotgun (WGS) entry which is preliminary data.</text>
</comment>
<dbReference type="STRING" id="1548749.LS48_12315"/>
<keyword evidence="2" id="KW-1185">Reference proteome</keyword>
<dbReference type="EMBL" id="JRWG01000009">
    <property type="protein sequence ID" value="KXN98196.1"/>
    <property type="molecule type" value="Genomic_DNA"/>
</dbReference>
<evidence type="ECO:0008006" key="3">
    <source>
        <dbReference type="Google" id="ProtNLM"/>
    </source>
</evidence>
<sequence length="80" mass="9522">MDLQTRKLELIQEFLKIQSEDVISRLEKILKKENKRSGHEDFKPMTIEEFNSRIDQSMEDSKNGRLIEASELKAKIDKWN</sequence>
<name>A0A137RFC1_9FLAO</name>
<protein>
    <recommendedName>
        <fullName evidence="3">Addiction module component</fullName>
    </recommendedName>
</protein>
<organism evidence="1 2">
    <name type="scientific">Aequorivita aquimaris</name>
    <dbReference type="NCBI Taxonomy" id="1548749"/>
    <lineage>
        <taxon>Bacteria</taxon>
        <taxon>Pseudomonadati</taxon>
        <taxon>Bacteroidota</taxon>
        <taxon>Flavobacteriia</taxon>
        <taxon>Flavobacteriales</taxon>
        <taxon>Flavobacteriaceae</taxon>
        <taxon>Aequorivita</taxon>
    </lineage>
</organism>
<dbReference type="Proteomes" id="UP000070138">
    <property type="component" value="Unassembled WGS sequence"/>
</dbReference>
<dbReference type="PATRIC" id="fig|1548749.3.peg.2573"/>
<reference evidence="1 2" key="2">
    <citation type="journal article" date="2016" name="Int. J. Syst. Evol. Microbiol.">
        <title>Vitellibacter aquimaris sp. nov., a marine bacterium isolated from seawater.</title>
        <authorList>
            <person name="Thevarajoo S."/>
            <person name="Selvaratnam C."/>
            <person name="Goh K.M."/>
            <person name="Hong K.W."/>
            <person name="Chan X.Y."/>
            <person name="Chan K.G."/>
            <person name="Chong C.S."/>
        </authorList>
    </citation>
    <scope>NUCLEOTIDE SEQUENCE [LARGE SCALE GENOMIC DNA]</scope>
    <source>
        <strain evidence="1 2">D-24</strain>
    </source>
</reference>
<reference evidence="2" key="1">
    <citation type="submission" date="2014-10" db="EMBL/GenBank/DDBJ databases">
        <title>Genome sequencing of Vitellibacter sp. D-24.</title>
        <authorList>
            <person name="Thevarajoo S."/>
            <person name="Selvaratnam C."/>
            <person name="Goh K.M."/>
            <person name="Chong C.S."/>
        </authorList>
    </citation>
    <scope>NUCLEOTIDE SEQUENCE [LARGE SCALE GENOMIC DNA]</scope>
    <source>
        <strain evidence="2">D-24</strain>
    </source>
</reference>
<proteinExistence type="predicted"/>
<dbReference type="OrthoDB" id="773198at2"/>